<dbReference type="AlphaFoldDB" id="W4ME30"/>
<dbReference type="HOGENOM" id="CLU_2664247_0_0_7"/>
<evidence type="ECO:0000313" key="2">
    <source>
        <dbReference type="Proteomes" id="UP000019140"/>
    </source>
</evidence>
<gene>
    <name evidence="1" type="ORF">ETSY2_08685</name>
</gene>
<accession>W4ME30</accession>
<reference evidence="1 2" key="1">
    <citation type="journal article" date="2014" name="Nature">
        <title>An environmental bacterial taxon with a large and distinct metabolic repertoire.</title>
        <authorList>
            <person name="Wilson M.C."/>
            <person name="Mori T."/>
            <person name="Ruckert C."/>
            <person name="Uria A.R."/>
            <person name="Helf M.J."/>
            <person name="Takada K."/>
            <person name="Gernert C."/>
            <person name="Steffens U.A."/>
            <person name="Heycke N."/>
            <person name="Schmitt S."/>
            <person name="Rinke C."/>
            <person name="Helfrich E.J."/>
            <person name="Brachmann A.O."/>
            <person name="Gurgui C."/>
            <person name="Wakimoto T."/>
            <person name="Kracht M."/>
            <person name="Crusemann M."/>
            <person name="Hentschel U."/>
            <person name="Abe I."/>
            <person name="Matsunaga S."/>
            <person name="Kalinowski J."/>
            <person name="Takeyama H."/>
            <person name="Piel J."/>
        </authorList>
    </citation>
    <scope>NUCLEOTIDE SEQUENCE [LARGE SCALE GENOMIC DNA]</scope>
    <source>
        <strain evidence="2">TSY2</strain>
    </source>
</reference>
<proteinExistence type="predicted"/>
<organism evidence="1 2">
    <name type="scientific">Candidatus Entotheonella gemina</name>
    <dbReference type="NCBI Taxonomy" id="1429439"/>
    <lineage>
        <taxon>Bacteria</taxon>
        <taxon>Pseudomonadati</taxon>
        <taxon>Nitrospinota/Tectimicrobiota group</taxon>
        <taxon>Candidatus Tectimicrobiota</taxon>
        <taxon>Candidatus Entotheonellia</taxon>
        <taxon>Candidatus Entotheonellales</taxon>
        <taxon>Candidatus Entotheonellaceae</taxon>
        <taxon>Candidatus Entotheonella</taxon>
    </lineage>
</organism>
<evidence type="ECO:0000313" key="1">
    <source>
        <dbReference type="EMBL" id="ETX07872.1"/>
    </source>
</evidence>
<protein>
    <submittedName>
        <fullName evidence="1">Uncharacterized protein</fullName>
    </submittedName>
</protein>
<keyword evidence="2" id="KW-1185">Reference proteome</keyword>
<name>W4ME30_9BACT</name>
<comment type="caution">
    <text evidence="1">The sequence shown here is derived from an EMBL/GenBank/DDBJ whole genome shotgun (WGS) entry which is preliminary data.</text>
</comment>
<dbReference type="Proteomes" id="UP000019140">
    <property type="component" value="Unassembled WGS sequence"/>
</dbReference>
<dbReference type="EMBL" id="AZHX01000351">
    <property type="protein sequence ID" value="ETX07872.1"/>
    <property type="molecule type" value="Genomic_DNA"/>
</dbReference>
<sequence>MRIDASLSWSLTDVIDGVSREVKRREVTYPQQVEQGRRSFDLARQKLGQMNAALHLLMEMRDQPGPRCPTANPES</sequence>